<keyword evidence="1" id="KW-0812">Transmembrane</keyword>
<dbReference type="AlphaFoldDB" id="A0AA97I1C5"/>
<proteinExistence type="predicted"/>
<dbReference type="RefSeq" id="WP_317081796.1">
    <property type="nucleotide sequence ID" value="NZ_CP136594.1"/>
</dbReference>
<keyword evidence="1" id="KW-1133">Transmembrane helix</keyword>
<feature type="transmembrane region" description="Helical" evidence="1">
    <location>
        <begin position="6"/>
        <end position="25"/>
    </location>
</feature>
<organism evidence="2 3">
    <name type="scientific">Alterisphingorhabdus coralli</name>
    <dbReference type="NCBI Taxonomy" id="3071408"/>
    <lineage>
        <taxon>Bacteria</taxon>
        <taxon>Pseudomonadati</taxon>
        <taxon>Pseudomonadota</taxon>
        <taxon>Alphaproteobacteria</taxon>
        <taxon>Sphingomonadales</taxon>
        <taxon>Sphingomonadaceae</taxon>
        <taxon>Alterisphingorhabdus (ex Yan et al. 2024)</taxon>
    </lineage>
</organism>
<name>A0AA97I1C5_9SPHN</name>
<protein>
    <submittedName>
        <fullName evidence="2">Uncharacterized protein</fullName>
    </submittedName>
</protein>
<sequence>MTAETWIILGSLAVILAVTALVRGLRMGEVALQGRDDAIHWADINIPFFRGSDALVAEDGQAALVKDAEGQVVLVKRHGAKFAARVIDHSVEAKRVGPGGGGGEWRIDSGDKRFGAVSLRLDHAGAQKLLTMV</sequence>
<accession>A0AA97I1C5</accession>
<dbReference type="EMBL" id="CP136594">
    <property type="protein sequence ID" value="WOE75150.1"/>
    <property type="molecule type" value="Genomic_DNA"/>
</dbReference>
<dbReference type="Proteomes" id="UP001302429">
    <property type="component" value="Chromosome"/>
</dbReference>
<gene>
    <name evidence="2" type="ORF">RB602_00070</name>
</gene>
<evidence type="ECO:0000313" key="3">
    <source>
        <dbReference type="Proteomes" id="UP001302429"/>
    </source>
</evidence>
<keyword evidence="1" id="KW-0472">Membrane</keyword>
<evidence type="ECO:0000256" key="1">
    <source>
        <dbReference type="SAM" id="Phobius"/>
    </source>
</evidence>
<reference evidence="2 3" key="1">
    <citation type="submission" date="2023-10" db="EMBL/GenBank/DDBJ databases">
        <title>Complete genome sequence of a Sphingomonadaceae bacterium.</title>
        <authorList>
            <person name="Yan C."/>
        </authorList>
    </citation>
    <scope>NUCLEOTIDE SEQUENCE [LARGE SCALE GENOMIC DNA]</scope>
    <source>
        <strain evidence="2 3">SCSIO 66989</strain>
    </source>
</reference>
<keyword evidence="3" id="KW-1185">Reference proteome</keyword>
<dbReference type="KEGG" id="acoa:RB602_00070"/>
<evidence type="ECO:0000313" key="2">
    <source>
        <dbReference type="EMBL" id="WOE75150.1"/>
    </source>
</evidence>